<dbReference type="EMBL" id="JH159157">
    <property type="protein sequence ID" value="EGZ12686.1"/>
    <property type="molecule type" value="Genomic_DNA"/>
</dbReference>
<keyword evidence="3" id="KW-1185">Reference proteome</keyword>
<dbReference type="Proteomes" id="UP000002640">
    <property type="component" value="Unassembled WGS sequence"/>
</dbReference>
<evidence type="ECO:0000313" key="2">
    <source>
        <dbReference type="EMBL" id="EGZ12686.1"/>
    </source>
</evidence>
<protein>
    <submittedName>
        <fullName evidence="2">Uncharacterized protein</fullName>
    </submittedName>
</protein>
<evidence type="ECO:0000256" key="1">
    <source>
        <dbReference type="SAM" id="MobiDB-lite"/>
    </source>
</evidence>
<feature type="region of interest" description="Disordered" evidence="1">
    <location>
        <begin position="71"/>
        <end position="114"/>
    </location>
</feature>
<dbReference type="InParanoid" id="G4ZY74"/>
<feature type="compositionally biased region" description="Acidic residues" evidence="1">
    <location>
        <begin position="85"/>
        <end position="104"/>
    </location>
</feature>
<reference evidence="2 3" key="1">
    <citation type="journal article" date="2006" name="Science">
        <title>Phytophthora genome sequences uncover evolutionary origins and mechanisms of pathogenesis.</title>
        <authorList>
            <person name="Tyler B.M."/>
            <person name="Tripathy S."/>
            <person name="Zhang X."/>
            <person name="Dehal P."/>
            <person name="Jiang R.H."/>
            <person name="Aerts A."/>
            <person name="Arredondo F.D."/>
            <person name="Baxter L."/>
            <person name="Bensasson D."/>
            <person name="Beynon J.L."/>
            <person name="Chapman J."/>
            <person name="Damasceno C.M."/>
            <person name="Dorrance A.E."/>
            <person name="Dou D."/>
            <person name="Dickerman A.W."/>
            <person name="Dubchak I.L."/>
            <person name="Garbelotto M."/>
            <person name="Gijzen M."/>
            <person name="Gordon S.G."/>
            <person name="Govers F."/>
            <person name="Grunwald N.J."/>
            <person name="Huang W."/>
            <person name="Ivors K.L."/>
            <person name="Jones R.W."/>
            <person name="Kamoun S."/>
            <person name="Krampis K."/>
            <person name="Lamour K.H."/>
            <person name="Lee M.K."/>
            <person name="McDonald W.H."/>
            <person name="Medina M."/>
            <person name="Meijer H.J."/>
            <person name="Nordberg E.K."/>
            <person name="Maclean D.J."/>
            <person name="Ospina-Giraldo M.D."/>
            <person name="Morris P.F."/>
            <person name="Phuntumart V."/>
            <person name="Putnam N.H."/>
            <person name="Rash S."/>
            <person name="Rose J.K."/>
            <person name="Sakihama Y."/>
            <person name="Salamov A.A."/>
            <person name="Savidor A."/>
            <person name="Scheuring C.F."/>
            <person name="Smith B.M."/>
            <person name="Sobral B.W."/>
            <person name="Terry A."/>
            <person name="Torto-Alalibo T.A."/>
            <person name="Win J."/>
            <person name="Xu Z."/>
            <person name="Zhang H."/>
            <person name="Grigoriev I.V."/>
            <person name="Rokhsar D.S."/>
            <person name="Boore J.L."/>
        </authorList>
    </citation>
    <scope>NUCLEOTIDE SEQUENCE [LARGE SCALE GENOMIC DNA]</scope>
    <source>
        <strain evidence="2 3">P6497</strain>
    </source>
</reference>
<sequence length="283" mass="32202">MVDIIKFKEKEAYRAMYAENQARVGLSPVAAHFRDRFKHVGLIMQMHKQNQQVPQDGISGHFQKLHADLYSANSKNRPTSRSIEADEEDYDSDYDSMDDYDDPDSALNTPMTPPEPLQVTIEPHSGRKQSDEGVSTPHVERIFPTPEELEQLTPVDTKAALTLYVQNRTAMGEMLDGYAELVDTQMVPTLKNSLSTRNRGAIVEALDFVARASEFVCARRVQVFVAKLLHAVSESDVGDFTSFQKEFDELVIELQGAVNFIRFFLQTRAARRKNKETKRMEIR</sequence>
<gene>
    <name evidence="2" type="ORF">PHYSODRAFT_317637</name>
</gene>
<dbReference type="SMR" id="G4ZY74"/>
<dbReference type="OMA" id="ENIVMEP"/>
<dbReference type="KEGG" id="psoj:PHYSODRAFT_317637"/>
<proteinExistence type="predicted"/>
<name>G4ZY74_PHYSP</name>
<dbReference type="RefSeq" id="XP_009533019.1">
    <property type="nucleotide sequence ID" value="XM_009534724.1"/>
</dbReference>
<feature type="compositionally biased region" description="Polar residues" evidence="1">
    <location>
        <begin position="71"/>
        <end position="82"/>
    </location>
</feature>
<dbReference type="AlphaFoldDB" id="G4ZY74"/>
<evidence type="ECO:0000313" key="3">
    <source>
        <dbReference type="Proteomes" id="UP000002640"/>
    </source>
</evidence>
<organism evidence="2 3">
    <name type="scientific">Phytophthora sojae (strain P6497)</name>
    <name type="common">Soybean stem and root rot agent</name>
    <name type="synonym">Phytophthora megasperma f. sp. glycines</name>
    <dbReference type="NCBI Taxonomy" id="1094619"/>
    <lineage>
        <taxon>Eukaryota</taxon>
        <taxon>Sar</taxon>
        <taxon>Stramenopiles</taxon>
        <taxon>Oomycota</taxon>
        <taxon>Peronosporomycetes</taxon>
        <taxon>Peronosporales</taxon>
        <taxon>Peronosporaceae</taxon>
        <taxon>Phytophthora</taxon>
    </lineage>
</organism>
<dbReference type="GeneID" id="20644103"/>
<accession>G4ZY74</accession>